<dbReference type="Proteomes" id="UP000534783">
    <property type="component" value="Unassembled WGS sequence"/>
</dbReference>
<dbReference type="GO" id="GO:0042597">
    <property type="term" value="C:periplasmic space"/>
    <property type="evidence" value="ECO:0007669"/>
    <property type="project" value="InterPro"/>
</dbReference>
<dbReference type="InterPro" id="IPR018950">
    <property type="entry name" value="DiS-bond_isomerase_DsbC/G_N"/>
</dbReference>
<dbReference type="Pfam" id="PF10411">
    <property type="entry name" value="DsbC_N"/>
    <property type="match status" value="1"/>
</dbReference>
<evidence type="ECO:0000313" key="3">
    <source>
        <dbReference type="EMBL" id="NKE73457.1"/>
    </source>
</evidence>
<feature type="domain" description="Disulphide bond isomerase DsbC/G N-terminal" evidence="2">
    <location>
        <begin position="39"/>
        <end position="89"/>
    </location>
</feature>
<accession>A0A7X6DU51</accession>
<dbReference type="RefSeq" id="WP_168063413.1">
    <property type="nucleotide sequence ID" value="NZ_VTOW01000007.1"/>
</dbReference>
<proteinExistence type="predicted"/>
<sequence length="108" mass="11533">MGSRNRLAGCFLALLVGCSAADDFQGCVIPPVGRPSLVEVERAFLGRHPQFGFREVKATAIPGLFEVDTEENTVYFYPESGHLLVGTLYPPDEIFSKASALPGGEGSS</sequence>
<name>A0A7X6DU51_9BACT</name>
<protein>
    <recommendedName>
        <fullName evidence="2">Disulphide bond isomerase DsbC/G N-terminal domain-containing protein</fullName>
    </recommendedName>
</protein>
<reference evidence="3 4" key="1">
    <citation type="journal article" date="2020" name="Nature">
        <title>Bacterial chemolithoautotrophy via manganese oxidation.</title>
        <authorList>
            <person name="Yu H."/>
            <person name="Leadbetter J.R."/>
        </authorList>
    </citation>
    <scope>NUCLEOTIDE SEQUENCE [LARGE SCALE GENOMIC DNA]</scope>
    <source>
        <strain evidence="3 4">Mn-1</strain>
    </source>
</reference>
<dbReference type="EMBL" id="VTOW01000007">
    <property type="protein sequence ID" value="NKE73457.1"/>
    <property type="molecule type" value="Genomic_DNA"/>
</dbReference>
<keyword evidence="4" id="KW-1185">Reference proteome</keyword>
<dbReference type="InterPro" id="IPR009094">
    <property type="entry name" value="DiS-bond_isomerase_DsbC/G_N_sf"/>
</dbReference>
<comment type="caution">
    <text evidence="3">The sequence shown here is derived from an EMBL/GenBank/DDBJ whole genome shotgun (WGS) entry which is preliminary data.</text>
</comment>
<dbReference type="PROSITE" id="PS51257">
    <property type="entry name" value="PROKAR_LIPOPROTEIN"/>
    <property type="match status" value="1"/>
</dbReference>
<evidence type="ECO:0000313" key="4">
    <source>
        <dbReference type="Proteomes" id="UP000534783"/>
    </source>
</evidence>
<organism evidence="3 4">
    <name type="scientific">Candidatus Manganitrophus noduliformans</name>
    <dbReference type="NCBI Taxonomy" id="2606439"/>
    <lineage>
        <taxon>Bacteria</taxon>
        <taxon>Pseudomonadati</taxon>
        <taxon>Nitrospirota</taxon>
        <taxon>Nitrospiria</taxon>
        <taxon>Candidatus Troglogloeales</taxon>
        <taxon>Candidatus Manganitrophaceae</taxon>
        <taxon>Candidatus Manganitrophus</taxon>
    </lineage>
</organism>
<evidence type="ECO:0000259" key="2">
    <source>
        <dbReference type="Pfam" id="PF10411"/>
    </source>
</evidence>
<dbReference type="AlphaFoldDB" id="A0A7X6DU51"/>
<dbReference type="SUPFAM" id="SSF54423">
    <property type="entry name" value="DsbC/DsbG N-terminal domain-like"/>
    <property type="match status" value="1"/>
</dbReference>
<gene>
    <name evidence="3" type="ORF">MNODULE_22105</name>
</gene>
<feature type="chain" id="PRO_5030987742" description="Disulphide bond isomerase DsbC/G N-terminal domain-containing protein" evidence="1">
    <location>
        <begin position="22"/>
        <end position="108"/>
    </location>
</feature>
<evidence type="ECO:0000256" key="1">
    <source>
        <dbReference type="SAM" id="SignalP"/>
    </source>
</evidence>
<keyword evidence="1" id="KW-0732">Signal</keyword>
<feature type="signal peptide" evidence="1">
    <location>
        <begin position="1"/>
        <end position="21"/>
    </location>
</feature>